<feature type="domain" description="YdhG-like" evidence="1">
    <location>
        <begin position="30"/>
        <end position="122"/>
    </location>
</feature>
<keyword evidence="2" id="KW-0614">Plasmid</keyword>
<evidence type="ECO:0000259" key="1">
    <source>
        <dbReference type="Pfam" id="PF08818"/>
    </source>
</evidence>
<dbReference type="KEGG" id="pzh:CX676_20170"/>
<dbReference type="InterPro" id="IPR014922">
    <property type="entry name" value="YdhG-like"/>
</dbReference>
<reference evidence="2 3" key="1">
    <citation type="journal article" date="2013" name="Antonie Van Leeuwenhoek">
        <title>Paracoccus zhejiangensis sp. nov., isolated from activated sludge in wastewater-treatment system.</title>
        <authorList>
            <person name="Wu Z.G."/>
            <person name="Zhang D.F."/>
            <person name="Liu Y.L."/>
            <person name="Wang F."/>
            <person name="Jiang X."/>
            <person name="Li C."/>
            <person name="Li S.P."/>
            <person name="Hong Q."/>
            <person name="Li W.J."/>
        </authorList>
    </citation>
    <scope>NUCLEOTIDE SEQUENCE [LARGE SCALE GENOMIC DNA]</scope>
    <source>
        <strain evidence="2 3">J6</strain>
        <plasmid evidence="3">Plasmid ppz01</plasmid>
    </source>
</reference>
<organism evidence="2 3">
    <name type="scientific">Paracoccus zhejiangensis</name>
    <dbReference type="NCBI Taxonomy" id="1077935"/>
    <lineage>
        <taxon>Bacteria</taxon>
        <taxon>Pseudomonadati</taxon>
        <taxon>Pseudomonadota</taxon>
        <taxon>Alphaproteobacteria</taxon>
        <taxon>Rhodobacterales</taxon>
        <taxon>Paracoccaceae</taxon>
        <taxon>Paracoccus</taxon>
    </lineage>
</organism>
<evidence type="ECO:0000313" key="3">
    <source>
        <dbReference type="Proteomes" id="UP000234530"/>
    </source>
</evidence>
<dbReference type="Pfam" id="PF08818">
    <property type="entry name" value="DUF1801"/>
    <property type="match status" value="1"/>
</dbReference>
<dbReference type="EMBL" id="CP025431">
    <property type="protein sequence ID" value="AUH66623.1"/>
    <property type="molecule type" value="Genomic_DNA"/>
</dbReference>
<gene>
    <name evidence="2" type="ORF">CX676_20170</name>
</gene>
<sequence>MPSSRMRIDGVASMTPAVEKWFSGLIEDQRKLAAALRDIVLSQDAGLGEELKWGQPCYSGRSMVCYIQTAKGHVSLGFSKGARLSDPDGLLEGSGVQMRHVKLPLGTDPDRRKLAQLVSEAIALDAAG</sequence>
<evidence type="ECO:0000313" key="2">
    <source>
        <dbReference type="EMBL" id="AUH66623.1"/>
    </source>
</evidence>
<keyword evidence="3" id="KW-1185">Reference proteome</keyword>
<dbReference type="Gene3D" id="3.90.1150.200">
    <property type="match status" value="1"/>
</dbReference>
<dbReference type="AlphaFoldDB" id="A0A2H5F504"/>
<geneLocation type="plasmid" evidence="3">
    <name>ppz01</name>
</geneLocation>
<name>A0A2H5F504_9RHOB</name>
<dbReference type="Proteomes" id="UP000234530">
    <property type="component" value="Plasmid pPZ01"/>
</dbReference>
<dbReference type="SUPFAM" id="SSF159888">
    <property type="entry name" value="YdhG-like"/>
    <property type="match status" value="1"/>
</dbReference>
<proteinExistence type="predicted"/>
<accession>A0A2H5F504</accession>
<protein>
    <recommendedName>
        <fullName evidence="1">YdhG-like domain-containing protein</fullName>
    </recommendedName>
</protein>